<dbReference type="CDD" id="cd07821">
    <property type="entry name" value="PYR_PYL_RCAR_like"/>
    <property type="match status" value="1"/>
</dbReference>
<accession>A0A3B0CH94</accession>
<dbReference type="InterPro" id="IPR023393">
    <property type="entry name" value="START-like_dom_sf"/>
</dbReference>
<dbReference type="Gene3D" id="3.30.530.20">
    <property type="match status" value="1"/>
</dbReference>
<protein>
    <submittedName>
        <fullName evidence="1">SRPBCC family protein</fullName>
    </submittedName>
</protein>
<dbReference type="RefSeq" id="WP_120709736.1">
    <property type="nucleotide sequence ID" value="NZ_RBCJ01000001.1"/>
</dbReference>
<dbReference type="EMBL" id="RBCJ01000001">
    <property type="protein sequence ID" value="RKN82546.1"/>
    <property type="molecule type" value="Genomic_DNA"/>
</dbReference>
<evidence type="ECO:0000313" key="2">
    <source>
        <dbReference type="Proteomes" id="UP000276603"/>
    </source>
</evidence>
<dbReference type="InterPro" id="IPR019587">
    <property type="entry name" value="Polyketide_cyclase/dehydratase"/>
</dbReference>
<proteinExistence type="predicted"/>
<keyword evidence="2" id="KW-1185">Reference proteome</keyword>
<dbReference type="Pfam" id="PF10604">
    <property type="entry name" value="Polyketide_cyc2"/>
    <property type="match status" value="1"/>
</dbReference>
<comment type="caution">
    <text evidence="1">The sequence shown here is derived from an EMBL/GenBank/DDBJ whole genome shotgun (WGS) entry which is preliminary data.</text>
</comment>
<gene>
    <name evidence="1" type="ORF">D7Z94_01480</name>
</gene>
<sequence length="167" mass="18951">MKINKTLRVNAPAARVWEILYTNYGDACDWASTVNESKERMVAGSEYVGRTCSTVFGDVSEIIDRVDEDSMELQYHLDDTPFIMKAATAKWKVEPLSTNTSSVTIDLDLTLATVPGLLMGWMIKPKMRKDIFRTMEDLKYYIETGKQSEAKVKSDAKYFRKKGKEAA</sequence>
<dbReference type="OrthoDB" id="1462188at2"/>
<evidence type="ECO:0000313" key="1">
    <source>
        <dbReference type="EMBL" id="RKN82546.1"/>
    </source>
</evidence>
<dbReference type="AlphaFoldDB" id="A0A3B0CH94"/>
<reference evidence="1 2" key="1">
    <citation type="submission" date="2018-10" db="EMBL/GenBank/DDBJ databases">
        <title>Ulvibacterium marinum gen. nov., sp. nov., a novel marine bacterium of the family Flavobacteriaceae, isolated from a culture of the green alga Ulva prolifera.</title>
        <authorList>
            <person name="Zhang Z."/>
        </authorList>
    </citation>
    <scope>NUCLEOTIDE SEQUENCE [LARGE SCALE GENOMIC DNA]</scope>
    <source>
        <strain evidence="1 2">CCMM003</strain>
    </source>
</reference>
<dbReference type="Proteomes" id="UP000276603">
    <property type="component" value="Unassembled WGS sequence"/>
</dbReference>
<dbReference type="SUPFAM" id="SSF55961">
    <property type="entry name" value="Bet v1-like"/>
    <property type="match status" value="1"/>
</dbReference>
<organism evidence="1 2">
    <name type="scientific">Ulvibacterium marinum</name>
    <dbReference type="NCBI Taxonomy" id="2419782"/>
    <lineage>
        <taxon>Bacteria</taxon>
        <taxon>Pseudomonadati</taxon>
        <taxon>Bacteroidota</taxon>
        <taxon>Flavobacteriia</taxon>
        <taxon>Flavobacteriales</taxon>
        <taxon>Flavobacteriaceae</taxon>
        <taxon>Ulvibacterium</taxon>
    </lineage>
</organism>
<name>A0A3B0CH94_9FLAO</name>